<protein>
    <submittedName>
        <fullName evidence="1">Uncharacterized protein</fullName>
    </submittedName>
</protein>
<sequence length="190" mass="20733">MSHFSQRIHHTRGPLDSYGRVKVDQGSTDFFLGREFRTYFELIKAASWTTFWLRVEATAGFNLQSQRVTLDVGACRMSVWLGATPAGSWTDVPSFGRNRLADTPIVTPTFKLQTGGTFTGGTEADLIRVRCGTNQGNQSSSNVSGDTDTRFLPAGTYAIKIEPITGLANADALNGKVELLWAERPQGNVG</sequence>
<dbReference type="Proteomes" id="UP000694260">
    <property type="component" value="Segment"/>
</dbReference>
<evidence type="ECO:0000313" key="1">
    <source>
        <dbReference type="EMBL" id="QVE65560.1"/>
    </source>
</evidence>
<organism evidence="1 2">
    <name type="scientific">Ralstonia phage vB_RsoP_BMB50</name>
    <dbReference type="NCBI Taxonomy" id="2834269"/>
    <lineage>
        <taxon>Viruses</taxon>
        <taxon>Duplodnaviria</taxon>
        <taxon>Heunggongvirae</taxon>
        <taxon>Uroviricota</taxon>
        <taxon>Caudoviricetes</taxon>
        <taxon>Autographivirales</taxon>
        <taxon>Autonotataviridae</taxon>
        <taxon>Okabevirinae</taxon>
        <taxon>Hongshanvirus</taxon>
        <taxon>Hongshanvirus BMB50</taxon>
    </lineage>
</organism>
<evidence type="ECO:0000313" key="2">
    <source>
        <dbReference type="Proteomes" id="UP000694260"/>
    </source>
</evidence>
<keyword evidence="2" id="KW-1185">Reference proteome</keyword>
<proteinExistence type="predicted"/>
<accession>A0A8E5KHE9</accession>
<name>A0A8E5KHE9_9CAUD</name>
<reference evidence="1" key="1">
    <citation type="submission" date="2021-04" db="EMBL/GenBank/DDBJ databases">
        <title>Genomic characterization of the novel lytic bacteriophage vB_RsoP_BMB50 infecting Ralstonia solanacearum.</title>
        <authorList>
            <person name="Wang K."/>
            <person name="Liu Q."/>
            <person name="Dong Z."/>
            <person name="Sun M."/>
            <person name="Peng D."/>
        </authorList>
    </citation>
    <scope>NUCLEOTIDE SEQUENCE</scope>
</reference>
<dbReference type="EMBL" id="MW965453">
    <property type="protein sequence ID" value="QVE65560.1"/>
    <property type="molecule type" value="Genomic_DNA"/>
</dbReference>